<evidence type="ECO:0000313" key="3">
    <source>
        <dbReference type="Proteomes" id="UP000051581"/>
    </source>
</evidence>
<name>A0A0R1KTA9_9LACO</name>
<dbReference type="Proteomes" id="UP000051581">
    <property type="component" value="Unassembled WGS sequence"/>
</dbReference>
<dbReference type="PROSITE" id="PS01125">
    <property type="entry name" value="ROK"/>
    <property type="match status" value="1"/>
</dbReference>
<dbReference type="PANTHER" id="PTHR18964:SF149">
    <property type="entry name" value="BIFUNCTIONAL UDP-N-ACETYLGLUCOSAMINE 2-EPIMERASE_N-ACETYLMANNOSAMINE KINASE"/>
    <property type="match status" value="1"/>
</dbReference>
<evidence type="ECO:0000256" key="1">
    <source>
        <dbReference type="ARBA" id="ARBA00006479"/>
    </source>
</evidence>
<reference evidence="2 3" key="1">
    <citation type="journal article" date="2015" name="Genome Announc.">
        <title>Expanding the biotechnology potential of lactobacilli through comparative genomics of 213 strains and associated genera.</title>
        <authorList>
            <person name="Sun Z."/>
            <person name="Harris H.M."/>
            <person name="McCann A."/>
            <person name="Guo C."/>
            <person name="Argimon S."/>
            <person name="Zhang W."/>
            <person name="Yang X."/>
            <person name="Jeffery I.B."/>
            <person name="Cooney J.C."/>
            <person name="Kagawa T.F."/>
            <person name="Liu W."/>
            <person name="Song Y."/>
            <person name="Salvetti E."/>
            <person name="Wrobel A."/>
            <person name="Rasinkangas P."/>
            <person name="Parkhill J."/>
            <person name="Rea M.C."/>
            <person name="O'Sullivan O."/>
            <person name="Ritari J."/>
            <person name="Douillard F.P."/>
            <person name="Paul Ross R."/>
            <person name="Yang R."/>
            <person name="Briner A.E."/>
            <person name="Felis G.E."/>
            <person name="de Vos W.M."/>
            <person name="Barrangou R."/>
            <person name="Klaenhammer T.R."/>
            <person name="Caufield P.W."/>
            <person name="Cui Y."/>
            <person name="Zhang H."/>
            <person name="O'Toole P.W."/>
        </authorList>
    </citation>
    <scope>NUCLEOTIDE SEQUENCE [LARGE SCALE GENOMIC DNA]</scope>
    <source>
        <strain evidence="2 3">DSM 19904</strain>
    </source>
</reference>
<sequence length="330" mass="35229">MDPEVTVMTKYYLGVDLAGTNIKAGLFADSFQTVKKVHRPTHEEQGADAVLNRIWSSCEDLMADAGVTSDDIAAAGFGIPGQMDIQKGISIFSPNFTDWQNVPVVQWFQNKLGKPVFIDNDVRVHLYGETTFGAGKGHQNVVLVAIGTGLGAAVMIDGHVLYGASNSVGEIGHMNMYRHGRPCACGSSGCLGRYVSARGIVKTMHDKLSEGQTSIVSQWVVQGEEMTTKLISKAVAQGDETATEVFKETGELLGFGLSNVINLYNPEELILGGGVSAAGEALFKDTRETIAHHSLQVAQNACKVSMAQLGDEAGMIGAAVYASRKLNRSM</sequence>
<gene>
    <name evidence="2" type="ORF">FD17_GL001820</name>
</gene>
<protein>
    <submittedName>
        <fullName evidence="2">Glucokinase</fullName>
    </submittedName>
</protein>
<accession>A0A0R1KTA9</accession>
<organism evidence="2 3">
    <name type="scientific">Lentilactobacillus sunkii DSM 19904</name>
    <dbReference type="NCBI Taxonomy" id="1423808"/>
    <lineage>
        <taxon>Bacteria</taxon>
        <taxon>Bacillati</taxon>
        <taxon>Bacillota</taxon>
        <taxon>Bacilli</taxon>
        <taxon>Lactobacillales</taxon>
        <taxon>Lactobacillaceae</taxon>
        <taxon>Lentilactobacillus</taxon>
    </lineage>
</organism>
<proteinExistence type="inferred from homology"/>
<keyword evidence="2" id="KW-0418">Kinase</keyword>
<dbReference type="GO" id="GO:0016301">
    <property type="term" value="F:kinase activity"/>
    <property type="evidence" value="ECO:0007669"/>
    <property type="project" value="UniProtKB-KW"/>
</dbReference>
<dbReference type="InterPro" id="IPR043129">
    <property type="entry name" value="ATPase_NBD"/>
</dbReference>
<comment type="similarity">
    <text evidence="1">Belongs to the ROK (NagC/XylR) family.</text>
</comment>
<comment type="caution">
    <text evidence="2">The sequence shown here is derived from an EMBL/GenBank/DDBJ whole genome shotgun (WGS) entry which is preliminary data.</text>
</comment>
<dbReference type="Pfam" id="PF00480">
    <property type="entry name" value="ROK"/>
    <property type="match status" value="1"/>
</dbReference>
<dbReference type="PANTHER" id="PTHR18964">
    <property type="entry name" value="ROK (REPRESSOR, ORF, KINASE) FAMILY"/>
    <property type="match status" value="1"/>
</dbReference>
<dbReference type="InterPro" id="IPR049874">
    <property type="entry name" value="ROK_cs"/>
</dbReference>
<dbReference type="EMBL" id="AZEA01000032">
    <property type="protein sequence ID" value="KRK86893.1"/>
    <property type="molecule type" value="Genomic_DNA"/>
</dbReference>
<dbReference type="SUPFAM" id="SSF53067">
    <property type="entry name" value="Actin-like ATPase domain"/>
    <property type="match status" value="1"/>
</dbReference>
<dbReference type="Gene3D" id="3.30.420.40">
    <property type="match status" value="2"/>
</dbReference>
<dbReference type="AlphaFoldDB" id="A0A0R1KTA9"/>
<dbReference type="InterPro" id="IPR000600">
    <property type="entry name" value="ROK"/>
</dbReference>
<evidence type="ECO:0000313" key="2">
    <source>
        <dbReference type="EMBL" id="KRK86893.1"/>
    </source>
</evidence>
<keyword evidence="3" id="KW-1185">Reference proteome</keyword>
<dbReference type="PATRIC" id="fig|1423808.3.peg.1842"/>
<keyword evidence="2" id="KW-0808">Transferase</keyword>